<evidence type="ECO:0000313" key="2">
    <source>
        <dbReference type="Proteomes" id="UP000231453"/>
    </source>
</evidence>
<gene>
    <name evidence="1" type="ORF">COX80_04595</name>
</gene>
<dbReference type="Pfam" id="PF13366">
    <property type="entry name" value="PDDEXK_3"/>
    <property type="match status" value="1"/>
</dbReference>
<comment type="caution">
    <text evidence="1">The sequence shown here is derived from an EMBL/GenBank/DDBJ whole genome shotgun (WGS) entry which is preliminary data.</text>
</comment>
<dbReference type="InterPro" id="IPR026350">
    <property type="entry name" value="GxxExxY"/>
</dbReference>
<dbReference type="Proteomes" id="UP000231453">
    <property type="component" value="Unassembled WGS sequence"/>
</dbReference>
<accession>A0A2M7V998</accession>
<evidence type="ECO:0000313" key="1">
    <source>
        <dbReference type="EMBL" id="PIZ95399.1"/>
    </source>
</evidence>
<dbReference type="AlphaFoldDB" id="A0A2M7V998"/>
<name>A0A2M7V998_9BACT</name>
<reference evidence="2" key="1">
    <citation type="submission" date="2017-09" db="EMBL/GenBank/DDBJ databases">
        <title>Depth-based differentiation of microbial function through sediment-hosted aquifers and enrichment of novel symbionts in the deep terrestrial subsurface.</title>
        <authorList>
            <person name="Probst A.J."/>
            <person name="Ladd B."/>
            <person name="Jarett J.K."/>
            <person name="Geller-Mcgrath D.E."/>
            <person name="Sieber C.M.K."/>
            <person name="Emerson J.B."/>
            <person name="Anantharaman K."/>
            <person name="Thomas B.C."/>
            <person name="Malmstrom R."/>
            <person name="Stieglmeier M."/>
            <person name="Klingl A."/>
            <person name="Woyke T."/>
            <person name="Ryan C.M."/>
            <person name="Banfield J.F."/>
        </authorList>
    </citation>
    <scope>NUCLEOTIDE SEQUENCE [LARGE SCALE GENOMIC DNA]</scope>
</reference>
<protein>
    <submittedName>
        <fullName evidence="1">GxxExxY protein</fullName>
    </submittedName>
</protein>
<proteinExistence type="predicted"/>
<organism evidence="1 2">
    <name type="scientific">Candidatus Magasanikbacteria bacterium CG_4_10_14_0_2_um_filter_33_14</name>
    <dbReference type="NCBI Taxonomy" id="1974636"/>
    <lineage>
        <taxon>Bacteria</taxon>
        <taxon>Candidatus Magasanikiibacteriota</taxon>
    </lineage>
</organism>
<dbReference type="NCBIfam" id="TIGR04256">
    <property type="entry name" value="GxxExxY"/>
    <property type="match status" value="1"/>
</dbReference>
<sequence length="139" mass="16216">MKEENINLLTSRIIRAYYNVYNTLGFGFLEKVYENSLVFELQKQGLHGRRQVSIEVNYFDKSVGSYFADIIVDNLVILEIKAAEALCEAHEAQLLNYLRATKIEYGLLLNFGQKPEIRRKVWTNDYGSKRNTDFHDDND</sequence>
<dbReference type="EMBL" id="PFPL01000054">
    <property type="protein sequence ID" value="PIZ95399.1"/>
    <property type="molecule type" value="Genomic_DNA"/>
</dbReference>